<accession>A0ABP6VBY5</accession>
<comment type="similarity">
    <text evidence="1">Belongs to the HIBADH-related family.</text>
</comment>
<evidence type="ECO:0000256" key="3">
    <source>
        <dbReference type="ARBA" id="ARBA00023027"/>
    </source>
</evidence>
<evidence type="ECO:0000256" key="2">
    <source>
        <dbReference type="ARBA" id="ARBA00023002"/>
    </source>
</evidence>
<dbReference type="PANTHER" id="PTHR43580">
    <property type="entry name" value="OXIDOREDUCTASE GLYR1-RELATED"/>
    <property type="match status" value="1"/>
</dbReference>
<organism evidence="6 7">
    <name type="scientific">Amycolatopsis ultiminotia</name>
    <dbReference type="NCBI Taxonomy" id="543629"/>
    <lineage>
        <taxon>Bacteria</taxon>
        <taxon>Bacillati</taxon>
        <taxon>Actinomycetota</taxon>
        <taxon>Actinomycetes</taxon>
        <taxon>Pseudonocardiales</taxon>
        <taxon>Pseudonocardiaceae</taxon>
        <taxon>Amycolatopsis</taxon>
    </lineage>
</organism>
<dbReference type="Gene3D" id="3.40.50.720">
    <property type="entry name" value="NAD(P)-binding Rossmann-like Domain"/>
    <property type="match status" value="1"/>
</dbReference>
<dbReference type="Pfam" id="PF14833">
    <property type="entry name" value="NAD_binding_11"/>
    <property type="match status" value="1"/>
</dbReference>
<evidence type="ECO:0000256" key="1">
    <source>
        <dbReference type="ARBA" id="ARBA00009080"/>
    </source>
</evidence>
<dbReference type="InterPro" id="IPR006115">
    <property type="entry name" value="6PGDH_NADP-bd"/>
</dbReference>
<dbReference type="Pfam" id="PF03446">
    <property type="entry name" value="NAD_binding_2"/>
    <property type="match status" value="1"/>
</dbReference>
<keyword evidence="3" id="KW-0520">NAD</keyword>
<dbReference type="SUPFAM" id="SSF51735">
    <property type="entry name" value="NAD(P)-binding Rossmann-fold domains"/>
    <property type="match status" value="1"/>
</dbReference>
<comment type="caution">
    <text evidence="6">The sequence shown here is derived from an EMBL/GenBank/DDBJ whole genome shotgun (WGS) entry which is preliminary data.</text>
</comment>
<evidence type="ECO:0000259" key="4">
    <source>
        <dbReference type="Pfam" id="PF03446"/>
    </source>
</evidence>
<dbReference type="PANTHER" id="PTHR43580:SF2">
    <property type="entry name" value="CYTOKINE-LIKE NUCLEAR FACTOR N-PAC"/>
    <property type="match status" value="1"/>
</dbReference>
<dbReference type="RefSeq" id="WP_344856474.1">
    <property type="nucleotide sequence ID" value="NZ_BAAAZN010000002.1"/>
</dbReference>
<feature type="domain" description="6-phosphogluconate dehydrogenase NADP-binding" evidence="4">
    <location>
        <begin position="4"/>
        <end position="157"/>
    </location>
</feature>
<evidence type="ECO:0000259" key="5">
    <source>
        <dbReference type="Pfam" id="PF14833"/>
    </source>
</evidence>
<keyword evidence="2" id="KW-0560">Oxidoreductase</keyword>
<reference evidence="7" key="1">
    <citation type="journal article" date="2019" name="Int. J. Syst. Evol. Microbiol.">
        <title>The Global Catalogue of Microorganisms (GCM) 10K type strain sequencing project: providing services to taxonomists for standard genome sequencing and annotation.</title>
        <authorList>
            <consortium name="The Broad Institute Genomics Platform"/>
            <consortium name="The Broad Institute Genome Sequencing Center for Infectious Disease"/>
            <person name="Wu L."/>
            <person name="Ma J."/>
        </authorList>
    </citation>
    <scope>NUCLEOTIDE SEQUENCE [LARGE SCALE GENOMIC DNA]</scope>
    <source>
        <strain evidence="7">JCM 16898</strain>
    </source>
</reference>
<dbReference type="Proteomes" id="UP001500689">
    <property type="component" value="Unassembled WGS sequence"/>
</dbReference>
<protein>
    <submittedName>
        <fullName evidence="6">NAD(P)-dependent oxidoreductase</fullName>
    </submittedName>
</protein>
<dbReference type="EMBL" id="BAAAZN010000002">
    <property type="protein sequence ID" value="GAA3531928.1"/>
    <property type="molecule type" value="Genomic_DNA"/>
</dbReference>
<dbReference type="InterPro" id="IPR015815">
    <property type="entry name" value="HIBADH-related"/>
</dbReference>
<gene>
    <name evidence="6" type="ORF">GCM10022222_13910</name>
</gene>
<dbReference type="InterPro" id="IPR036291">
    <property type="entry name" value="NAD(P)-bd_dom_sf"/>
</dbReference>
<dbReference type="SUPFAM" id="SSF48179">
    <property type="entry name" value="6-phosphogluconate dehydrogenase C-terminal domain-like"/>
    <property type="match status" value="1"/>
</dbReference>
<dbReference type="PIRSF" id="PIRSF000103">
    <property type="entry name" value="HIBADH"/>
    <property type="match status" value="1"/>
</dbReference>
<dbReference type="InterPro" id="IPR013328">
    <property type="entry name" value="6PGD_dom2"/>
</dbReference>
<sequence>MSTLAFLGTGIMGHPMAANLVRAGLDVRVWNRTAAKAESLAGEGAVVAGSPQEAVEGADLLVTMLADGPTVAEVFAAAAPAPGTVWLQTSTVGLEWVGKLAQAADEAGVPFVDCPVMGTKVPAEQAQLQVLAAGPDDVHDRAEPVFGAIGSRTRWLGTEPGVATRLKLVMNSWILALTNATGESLGLAKALGVDPQLFFDVMEGTAFDVGYARMKGPLMLSGDYPASFPTSLAAKDASLVVDAAGDTADVAGVGAALTHLRAAVEAGHGADDMAALYEAIVREPR</sequence>
<proteinExistence type="inferred from homology"/>
<evidence type="ECO:0000313" key="7">
    <source>
        <dbReference type="Proteomes" id="UP001500689"/>
    </source>
</evidence>
<evidence type="ECO:0000313" key="6">
    <source>
        <dbReference type="EMBL" id="GAA3531928.1"/>
    </source>
</evidence>
<dbReference type="InterPro" id="IPR051265">
    <property type="entry name" value="HIBADH-related_NP60_sf"/>
</dbReference>
<dbReference type="InterPro" id="IPR029154">
    <property type="entry name" value="HIBADH-like_NADP-bd"/>
</dbReference>
<dbReference type="InterPro" id="IPR008927">
    <property type="entry name" value="6-PGluconate_DH-like_C_sf"/>
</dbReference>
<dbReference type="Gene3D" id="1.10.1040.10">
    <property type="entry name" value="N-(1-d-carboxylethyl)-l-norvaline Dehydrogenase, domain 2"/>
    <property type="match status" value="1"/>
</dbReference>
<keyword evidence="7" id="KW-1185">Reference proteome</keyword>
<name>A0ABP6VBY5_9PSEU</name>
<feature type="domain" description="3-hydroxyisobutyrate dehydrogenase-like NAD-binding" evidence="5">
    <location>
        <begin position="162"/>
        <end position="279"/>
    </location>
</feature>